<accession>A0A1I5WPF5</accession>
<evidence type="ECO:0000256" key="6">
    <source>
        <dbReference type="SAM" id="Phobius"/>
    </source>
</evidence>
<reference evidence="8" key="1">
    <citation type="submission" date="2016-10" db="EMBL/GenBank/DDBJ databases">
        <authorList>
            <person name="Varghese N."/>
            <person name="Submissions S."/>
        </authorList>
    </citation>
    <scope>NUCLEOTIDE SEQUENCE [LARGE SCALE GENOMIC DNA]</scope>
    <source>
        <strain evidence="8">DSM 11706</strain>
    </source>
</reference>
<evidence type="ECO:0000313" key="7">
    <source>
        <dbReference type="EMBL" id="SFQ21664.1"/>
    </source>
</evidence>
<keyword evidence="8" id="KW-1185">Reference proteome</keyword>
<feature type="transmembrane region" description="Helical" evidence="6">
    <location>
        <begin position="7"/>
        <end position="24"/>
    </location>
</feature>
<dbReference type="OrthoDB" id="3176438at2"/>
<feature type="transmembrane region" description="Helical" evidence="6">
    <location>
        <begin position="85"/>
        <end position="107"/>
    </location>
</feature>
<proteinExistence type="predicted"/>
<dbReference type="RefSeq" id="WP_093535422.1">
    <property type="nucleotide sequence ID" value="NZ_CP183885.1"/>
</dbReference>
<feature type="transmembrane region" description="Helical" evidence="6">
    <location>
        <begin position="60"/>
        <end position="79"/>
    </location>
</feature>
<dbReference type="InterPro" id="IPR005538">
    <property type="entry name" value="LrgA/CidA"/>
</dbReference>
<dbReference type="EMBL" id="FOXU01000001">
    <property type="protein sequence ID" value="SFQ21664.1"/>
    <property type="molecule type" value="Genomic_DNA"/>
</dbReference>
<comment type="subcellular location">
    <subcellularLocation>
        <location evidence="1">Cell membrane</location>
        <topology evidence="1">Multi-pass membrane protein</topology>
    </subcellularLocation>
</comment>
<keyword evidence="3 6" id="KW-0812">Transmembrane</keyword>
<evidence type="ECO:0000256" key="1">
    <source>
        <dbReference type="ARBA" id="ARBA00004651"/>
    </source>
</evidence>
<gene>
    <name evidence="7" type="ORF">SAMN05421670_1378</name>
</gene>
<evidence type="ECO:0000313" key="8">
    <source>
        <dbReference type="Proteomes" id="UP000198734"/>
    </source>
</evidence>
<organism evidence="7 8">
    <name type="scientific">Psychrobacillus psychrotolerans</name>
    <dbReference type="NCBI Taxonomy" id="126156"/>
    <lineage>
        <taxon>Bacteria</taxon>
        <taxon>Bacillati</taxon>
        <taxon>Bacillota</taxon>
        <taxon>Bacilli</taxon>
        <taxon>Bacillales</taxon>
        <taxon>Bacillaceae</taxon>
        <taxon>Psychrobacillus</taxon>
    </lineage>
</organism>
<dbReference type="Pfam" id="PF03788">
    <property type="entry name" value="LrgA"/>
    <property type="match status" value="1"/>
</dbReference>
<protein>
    <submittedName>
        <fullName evidence="7">Holin-like protein</fullName>
    </submittedName>
</protein>
<dbReference type="STRING" id="126156.SAMN05421670_1378"/>
<dbReference type="PANTHER" id="PTHR33931">
    <property type="entry name" value="HOLIN-LIKE PROTEIN CIDA-RELATED"/>
    <property type="match status" value="1"/>
</dbReference>
<evidence type="ECO:0000256" key="2">
    <source>
        <dbReference type="ARBA" id="ARBA00022475"/>
    </source>
</evidence>
<evidence type="ECO:0000256" key="4">
    <source>
        <dbReference type="ARBA" id="ARBA00022989"/>
    </source>
</evidence>
<name>A0A1I5WPF5_9BACI</name>
<dbReference type="GO" id="GO:0005886">
    <property type="term" value="C:plasma membrane"/>
    <property type="evidence" value="ECO:0007669"/>
    <property type="project" value="UniProtKB-SubCell"/>
</dbReference>
<keyword evidence="4 6" id="KW-1133">Transmembrane helix</keyword>
<dbReference type="AlphaFoldDB" id="A0A1I5WPF5"/>
<keyword evidence="5 6" id="KW-0472">Membrane</keyword>
<dbReference type="PANTHER" id="PTHR33931:SF6">
    <property type="entry name" value="INTEGRAL MEMBRANE PROTEIN YXZK-RELATED"/>
    <property type="match status" value="1"/>
</dbReference>
<sequence length="125" mass="14122">MVKVIRIVFQVIILYLFSFIGSWIVQSLSLQFPGSIVGLLLLFVCLYFRIIPVELIKDGAGFLLAFLALFFIPATVGIMDYPELLSWAGLGMVLAIVLSTVITIIFTGRFCQYLERKLLEKELIE</sequence>
<keyword evidence="2" id="KW-1003">Cell membrane</keyword>
<evidence type="ECO:0000256" key="5">
    <source>
        <dbReference type="ARBA" id="ARBA00023136"/>
    </source>
</evidence>
<evidence type="ECO:0000256" key="3">
    <source>
        <dbReference type="ARBA" id="ARBA00022692"/>
    </source>
</evidence>
<feature type="transmembrane region" description="Helical" evidence="6">
    <location>
        <begin position="30"/>
        <end position="48"/>
    </location>
</feature>
<dbReference type="Proteomes" id="UP000198734">
    <property type="component" value="Unassembled WGS sequence"/>
</dbReference>
<dbReference type="NCBIfam" id="NF002460">
    <property type="entry name" value="PRK01658.1"/>
    <property type="match status" value="1"/>
</dbReference>